<dbReference type="InterPro" id="IPR000868">
    <property type="entry name" value="Isochorismatase-like_dom"/>
</dbReference>
<evidence type="ECO:0000259" key="2">
    <source>
        <dbReference type="Pfam" id="PF00857"/>
    </source>
</evidence>
<gene>
    <name evidence="3" type="ORF">AAME72_02070</name>
</gene>
<protein>
    <submittedName>
        <fullName evidence="3">Isochorismatase family cysteine hydrolase</fullName>
        <ecNumber evidence="3">3.-.-.-</ecNumber>
    </submittedName>
</protein>
<accession>A0AAU7GBQ3</accession>
<dbReference type="CDD" id="cd00431">
    <property type="entry name" value="cysteine_hydrolases"/>
    <property type="match status" value="1"/>
</dbReference>
<dbReference type="GO" id="GO:0016787">
    <property type="term" value="F:hydrolase activity"/>
    <property type="evidence" value="ECO:0007669"/>
    <property type="project" value="UniProtKB-KW"/>
</dbReference>
<dbReference type="InterPro" id="IPR050272">
    <property type="entry name" value="Isochorismatase-like_hydrls"/>
</dbReference>
<dbReference type="AlphaFoldDB" id="A0AAU7GBQ3"/>
<reference evidence="3" key="1">
    <citation type="submission" date="2024-05" db="EMBL/GenBank/DDBJ databases">
        <title>The Natural Products Discovery Center: Release of the First 8490 Sequenced Strains for Exploring Actinobacteria Biosynthetic Diversity.</title>
        <authorList>
            <person name="Kalkreuter E."/>
            <person name="Kautsar S.A."/>
            <person name="Yang D."/>
            <person name="Bader C.D."/>
            <person name="Teijaro C.N."/>
            <person name="Fluegel L."/>
            <person name="Davis C.M."/>
            <person name="Simpson J.R."/>
            <person name="Lauterbach L."/>
            <person name="Steele A.D."/>
            <person name="Gui C."/>
            <person name="Meng S."/>
            <person name="Li G."/>
            <person name="Viehrig K."/>
            <person name="Ye F."/>
            <person name="Su P."/>
            <person name="Kiefer A.F."/>
            <person name="Nichols A."/>
            <person name="Cepeda A.J."/>
            <person name="Yan W."/>
            <person name="Fan B."/>
            <person name="Jiang Y."/>
            <person name="Adhikari A."/>
            <person name="Zheng C.-J."/>
            <person name="Schuster L."/>
            <person name="Cowan T.M."/>
            <person name="Smanski M.J."/>
            <person name="Chevrette M.G."/>
            <person name="de Carvalho L.P.S."/>
            <person name="Shen B."/>
        </authorList>
    </citation>
    <scope>NUCLEOTIDE SEQUENCE</scope>
    <source>
        <strain evidence="3">NPDC080035</strain>
    </source>
</reference>
<dbReference type="InterPro" id="IPR036380">
    <property type="entry name" value="Isochorismatase-like_sf"/>
</dbReference>
<dbReference type="EMBL" id="CP157390">
    <property type="protein sequence ID" value="XBM48652.1"/>
    <property type="molecule type" value="Genomic_DNA"/>
</dbReference>
<keyword evidence="1 3" id="KW-0378">Hydrolase</keyword>
<dbReference type="EC" id="3.-.-.-" evidence="3"/>
<dbReference type="Gene3D" id="3.40.50.850">
    <property type="entry name" value="Isochorismatase-like"/>
    <property type="match status" value="1"/>
</dbReference>
<sequence length="181" mass="19433">MSAPVLVVIDMQQVFGDPASEWFTPRFAEAEAVIAGMLPAFGDRVVFTRFVAPERPQGAWVSYYEQWPFALVPDDDPIYDQVLSFRDTGHPVVSAPTFGKWGPQLREAIGDADEIVLAGVSTDCCVLSTALAAADAGVRVLVAADACAGLSDEDHRRALDAMALYAPLIEIGDSARYAARA</sequence>
<evidence type="ECO:0000313" key="3">
    <source>
        <dbReference type="EMBL" id="XBM48652.1"/>
    </source>
</evidence>
<dbReference type="SUPFAM" id="SSF52499">
    <property type="entry name" value="Isochorismatase-like hydrolases"/>
    <property type="match status" value="1"/>
</dbReference>
<name>A0AAU7GBQ3_9MICO</name>
<dbReference type="PANTHER" id="PTHR43540">
    <property type="entry name" value="PEROXYUREIDOACRYLATE/UREIDOACRYLATE AMIDOHYDROLASE-RELATED"/>
    <property type="match status" value="1"/>
</dbReference>
<proteinExistence type="predicted"/>
<evidence type="ECO:0000256" key="1">
    <source>
        <dbReference type="ARBA" id="ARBA00022801"/>
    </source>
</evidence>
<organism evidence="3">
    <name type="scientific">Leifsonia sp. NPDC080035</name>
    <dbReference type="NCBI Taxonomy" id="3143936"/>
    <lineage>
        <taxon>Bacteria</taxon>
        <taxon>Bacillati</taxon>
        <taxon>Actinomycetota</taxon>
        <taxon>Actinomycetes</taxon>
        <taxon>Micrococcales</taxon>
        <taxon>Microbacteriaceae</taxon>
        <taxon>Leifsonia</taxon>
    </lineage>
</organism>
<feature type="domain" description="Isochorismatase-like" evidence="2">
    <location>
        <begin position="5"/>
        <end position="169"/>
    </location>
</feature>
<dbReference type="RefSeq" id="WP_348788597.1">
    <property type="nucleotide sequence ID" value="NZ_CP157390.1"/>
</dbReference>
<dbReference type="Pfam" id="PF00857">
    <property type="entry name" value="Isochorismatase"/>
    <property type="match status" value="1"/>
</dbReference>